<evidence type="ECO:0000313" key="5">
    <source>
        <dbReference type="Proteomes" id="UP000241426"/>
    </source>
</evidence>
<dbReference type="RefSeq" id="WP_065173298.1">
    <property type="nucleotide sequence ID" value="NZ_LZFC01000012.1"/>
</dbReference>
<feature type="signal peptide" evidence="3">
    <location>
        <begin position="1"/>
        <end position="22"/>
    </location>
</feature>
<organism evidence="4 5">
    <name type="scientific">Photobacterium kishitanii</name>
    <dbReference type="NCBI Taxonomy" id="318456"/>
    <lineage>
        <taxon>Bacteria</taxon>
        <taxon>Pseudomonadati</taxon>
        <taxon>Pseudomonadota</taxon>
        <taxon>Gammaproteobacteria</taxon>
        <taxon>Vibrionales</taxon>
        <taxon>Vibrionaceae</taxon>
        <taxon>Photobacterium</taxon>
    </lineage>
</organism>
<evidence type="ECO:0000313" key="4">
    <source>
        <dbReference type="EMBL" id="PSU99927.1"/>
    </source>
</evidence>
<dbReference type="AlphaFoldDB" id="A0A2T3KK80"/>
<comment type="caution">
    <text evidence="4">The sequence shown here is derived from an EMBL/GenBank/DDBJ whole genome shotgun (WGS) entry which is preliminary data.</text>
</comment>
<dbReference type="InterPro" id="IPR003467">
    <property type="entry name" value="Fimbrial_K88_FaeH"/>
</dbReference>
<evidence type="ECO:0000256" key="3">
    <source>
        <dbReference type="SAM" id="SignalP"/>
    </source>
</evidence>
<dbReference type="Proteomes" id="UP000241426">
    <property type="component" value="Unassembled WGS sequence"/>
</dbReference>
<name>A0A2T3KK80_9GAMM</name>
<evidence type="ECO:0000256" key="2">
    <source>
        <dbReference type="ARBA" id="ARBA00049989"/>
    </source>
</evidence>
<protein>
    <submittedName>
        <fullName evidence="4">Fimbrial protein</fullName>
    </submittedName>
</protein>
<dbReference type="EMBL" id="PYNF01000004">
    <property type="protein sequence ID" value="PSU99927.1"/>
    <property type="molecule type" value="Genomic_DNA"/>
</dbReference>
<sequence length="244" mass="25574">MKKTLLAVSVLSTLFMAGAVNAAMVEGSNGSFSGQLDFNGTITDTTPIWMWEIPEASKNAATGWTVDVRDGVVADSNTTWTFPDKSALDLIQGFMKFPIAEGGAGITPLIKVGPTDSATILDGTLQTITLVANGKDTSDVDVAAGAMELKVQGFLGGVYGSGQKFGAAETQTVVAKQVNFSTNYPTLIDGTGSFSEAETEFTKEANKTLSGAYLVKISDYSLTFPTASIPATWNTIVPVTVTMK</sequence>
<dbReference type="GO" id="GO:0009289">
    <property type="term" value="C:pilus"/>
    <property type="evidence" value="ECO:0007669"/>
    <property type="project" value="InterPro"/>
</dbReference>
<dbReference type="Pfam" id="PF02432">
    <property type="entry name" value="Fimbrial_K88"/>
    <property type="match status" value="1"/>
</dbReference>
<keyword evidence="1 3" id="KW-0732">Signal</keyword>
<feature type="chain" id="PRO_5015771776" evidence="3">
    <location>
        <begin position="23"/>
        <end position="244"/>
    </location>
</feature>
<reference evidence="4 5" key="1">
    <citation type="submission" date="2018-01" db="EMBL/GenBank/DDBJ databases">
        <title>Whole genome sequencing of Histamine producing bacteria.</title>
        <authorList>
            <person name="Butler K."/>
        </authorList>
    </citation>
    <scope>NUCLEOTIDE SEQUENCE [LARGE SCALE GENOMIC DNA]</scope>
    <source>
        <strain evidence="4 5">FS-7.2</strain>
    </source>
</reference>
<gene>
    <name evidence="4" type="ORF">C9J27_06675</name>
</gene>
<comment type="similarity">
    <text evidence="2">Belongs to the fimbrial K88 protein family.</text>
</comment>
<evidence type="ECO:0000256" key="1">
    <source>
        <dbReference type="ARBA" id="ARBA00022729"/>
    </source>
</evidence>
<proteinExistence type="inferred from homology"/>
<dbReference type="GO" id="GO:0007155">
    <property type="term" value="P:cell adhesion"/>
    <property type="evidence" value="ECO:0007669"/>
    <property type="project" value="InterPro"/>
</dbReference>
<accession>A0A2T3KK80</accession>